<evidence type="ECO:0000256" key="6">
    <source>
        <dbReference type="ARBA" id="ARBA00049030"/>
    </source>
</evidence>
<feature type="domain" description="Sucrose synthase N-terminal" evidence="10">
    <location>
        <begin position="2"/>
        <end position="109"/>
    </location>
</feature>
<evidence type="ECO:0000259" key="10">
    <source>
        <dbReference type="Pfam" id="PF24861"/>
    </source>
</evidence>
<evidence type="ECO:0000313" key="13">
    <source>
        <dbReference type="Proteomes" id="UP000539642"/>
    </source>
</evidence>
<dbReference type="EC" id="2.4.1.13" evidence="2 7"/>
<keyword evidence="4 12" id="KW-0328">Glycosyltransferase</keyword>
<dbReference type="AlphaFoldDB" id="A0A840UNT3"/>
<dbReference type="Gene3D" id="3.40.50.2000">
    <property type="entry name" value="Glycogen Phosphorylase B"/>
    <property type="match status" value="2"/>
</dbReference>
<dbReference type="NCBIfam" id="TIGR02470">
    <property type="entry name" value="sucr_synth"/>
    <property type="match status" value="1"/>
</dbReference>
<dbReference type="InterPro" id="IPR012820">
    <property type="entry name" value="Sucrose_synthase_pln/cyn"/>
</dbReference>
<dbReference type="SUPFAM" id="SSF53756">
    <property type="entry name" value="UDP-Glycosyltransferase/glycogen phosphorylase"/>
    <property type="match status" value="1"/>
</dbReference>
<dbReference type="GO" id="GO:0005985">
    <property type="term" value="P:sucrose metabolic process"/>
    <property type="evidence" value="ECO:0007669"/>
    <property type="project" value="UniProtKB-UniRule"/>
</dbReference>
<dbReference type="Pfam" id="PF00862">
    <property type="entry name" value="GT-B_Sucrose_synth"/>
    <property type="match status" value="1"/>
</dbReference>
<proteinExistence type="inferred from homology"/>
<dbReference type="EMBL" id="JACHEO010000004">
    <property type="protein sequence ID" value="MBB5347432.1"/>
    <property type="molecule type" value="Genomic_DNA"/>
</dbReference>
<evidence type="ECO:0000259" key="8">
    <source>
        <dbReference type="Pfam" id="PF00534"/>
    </source>
</evidence>
<dbReference type="Pfam" id="PF24862">
    <property type="entry name" value="SUS_EPBD"/>
    <property type="match status" value="1"/>
</dbReference>
<comment type="caution">
    <text evidence="12">The sequence shown here is derived from an EMBL/GenBank/DDBJ whole genome shotgun (WGS) entry which is preliminary data.</text>
</comment>
<dbReference type="RefSeq" id="WP_183349199.1">
    <property type="nucleotide sequence ID" value="NZ_JACHEO010000004.1"/>
</dbReference>
<dbReference type="GO" id="GO:0016157">
    <property type="term" value="F:sucrose synthase activity"/>
    <property type="evidence" value="ECO:0007669"/>
    <property type="project" value="UniProtKB-UniRule"/>
</dbReference>
<accession>A0A840UNT3</accession>
<evidence type="ECO:0000256" key="2">
    <source>
        <dbReference type="ARBA" id="ARBA00012540"/>
    </source>
</evidence>
<dbReference type="PANTHER" id="PTHR45839:SF7">
    <property type="entry name" value="SUCROSE SYNTHASE 1"/>
    <property type="match status" value="1"/>
</dbReference>
<organism evidence="12 13">
    <name type="scientific">Desulfoprunum benzoelyticum</name>
    <dbReference type="NCBI Taxonomy" id="1506996"/>
    <lineage>
        <taxon>Bacteria</taxon>
        <taxon>Pseudomonadati</taxon>
        <taxon>Thermodesulfobacteriota</taxon>
        <taxon>Desulfobulbia</taxon>
        <taxon>Desulfobulbales</taxon>
        <taxon>Desulfobulbaceae</taxon>
        <taxon>Desulfoprunum</taxon>
    </lineage>
</organism>
<dbReference type="Proteomes" id="UP000539642">
    <property type="component" value="Unassembled WGS sequence"/>
</dbReference>
<gene>
    <name evidence="12" type="ORF">HNQ81_001148</name>
</gene>
<evidence type="ECO:0000259" key="11">
    <source>
        <dbReference type="Pfam" id="PF24862"/>
    </source>
</evidence>
<reference evidence="12 13" key="1">
    <citation type="submission" date="2020-08" db="EMBL/GenBank/DDBJ databases">
        <title>Genomic Encyclopedia of Type Strains, Phase IV (KMG-IV): sequencing the most valuable type-strain genomes for metagenomic binning, comparative biology and taxonomic classification.</title>
        <authorList>
            <person name="Goeker M."/>
        </authorList>
    </citation>
    <scope>NUCLEOTIDE SEQUENCE [LARGE SCALE GENOMIC DNA]</scope>
    <source>
        <strain evidence="12 13">DSM 28570</strain>
    </source>
</reference>
<feature type="domain" description="Glycosyl transferase family 1" evidence="8">
    <location>
        <begin position="557"/>
        <end position="718"/>
    </location>
</feature>
<evidence type="ECO:0000259" key="9">
    <source>
        <dbReference type="Pfam" id="PF00862"/>
    </source>
</evidence>
<evidence type="ECO:0000256" key="4">
    <source>
        <dbReference type="ARBA" id="ARBA00022676"/>
    </source>
</evidence>
<comment type="catalytic activity">
    <reaction evidence="6">
        <text>an NDP-alpha-D-glucose + D-fructose = a ribonucleoside 5'-diphosphate + sucrose + H(+)</text>
        <dbReference type="Rhea" id="RHEA:16241"/>
        <dbReference type="ChEBI" id="CHEBI:15378"/>
        <dbReference type="ChEBI" id="CHEBI:17992"/>
        <dbReference type="ChEBI" id="CHEBI:37721"/>
        <dbReference type="ChEBI" id="CHEBI:57930"/>
        <dbReference type="ChEBI" id="CHEBI:76533"/>
        <dbReference type="EC" id="2.4.1.13"/>
    </reaction>
</comment>
<evidence type="ECO:0000256" key="3">
    <source>
        <dbReference type="ARBA" id="ARBA00020955"/>
    </source>
</evidence>
<evidence type="ECO:0000256" key="7">
    <source>
        <dbReference type="NCBIfam" id="TIGR02470"/>
    </source>
</evidence>
<feature type="domain" description="Sucrose synthase EPBD" evidence="11">
    <location>
        <begin position="144"/>
        <end position="232"/>
    </location>
</feature>
<evidence type="ECO:0000256" key="5">
    <source>
        <dbReference type="ARBA" id="ARBA00022679"/>
    </source>
</evidence>
<dbReference type="InterPro" id="IPR000368">
    <property type="entry name" value="Sucrose_synth_GT-B1"/>
</dbReference>
<dbReference type="Gene3D" id="1.20.120.1230">
    <property type="match status" value="1"/>
</dbReference>
<dbReference type="InterPro" id="IPR056735">
    <property type="entry name" value="SUS_N"/>
</dbReference>
<dbReference type="Gene3D" id="3.10.450.330">
    <property type="match status" value="1"/>
</dbReference>
<keyword evidence="5 12" id="KW-0808">Transferase</keyword>
<dbReference type="PANTHER" id="PTHR45839">
    <property type="match status" value="1"/>
</dbReference>
<dbReference type="InterPro" id="IPR056736">
    <property type="entry name" value="SUS_EPBD"/>
</dbReference>
<dbReference type="Pfam" id="PF00534">
    <property type="entry name" value="Glycos_transf_1"/>
    <property type="match status" value="1"/>
</dbReference>
<protein>
    <recommendedName>
        <fullName evidence="3 7">Sucrose synthase</fullName>
        <ecNumber evidence="2 7">2.4.1.13</ecNumber>
    </recommendedName>
</protein>
<evidence type="ECO:0000256" key="1">
    <source>
        <dbReference type="ARBA" id="ARBA00006530"/>
    </source>
</evidence>
<name>A0A840UNT3_9BACT</name>
<comment type="similarity">
    <text evidence="1">Belongs to the glycosyltransferase 1 family.</text>
</comment>
<feature type="domain" description="Sucrose synthase first GT-B" evidence="9">
    <location>
        <begin position="255"/>
        <end position="544"/>
    </location>
</feature>
<sequence length="798" mass="91553">MIEELIQFTRENRDSVYTFLRRCFGCNRLFLLPSDLRQEFRQMGDESDRNLPDSCLQTFVFHLQEGVFNQPWAYFSVRGRIAEWRFVRMHIEHVVPEEIDISEFLRFKEAQVLPADDGHPVLEIDFGPFGRDFPRLKEARTIGQGVMFLNRQLSSTLFQRVHEGEVRLLNFLKVHSIDGKTLMIHGDFNSVTALREGLRKALGWVDKLDGQTPLEKFADALSRMGFSPGWGDCAERVAETMNLLLDLLEAPSPGNLEAFLARIPMISRLLVVSPHGYFGQHNVLGLPDTGGQVVYILDQVRALEHEMRERLARQGVIVEPKILILTRLIPDAEGTTCGQRLEKVNGCSNTWILRVPFHKENGEIIRHWISRFEIWPYLEDFAGHAEREALAELGGRPDLIIGNYSDGNLVASLLSQRLGITQCNIAHALEKTKYLHSDLYWHENDDQYHFSCQYTADLIAMNTADFIITSTYQEIVGTADSIGQYESYRSFTMPGLFRVIDGINLFDPKFNIVSPGANAGVYFSHSEEDRRLSSLHPEIEELLFGGPHPCARGVLVKREKPVIFSMARLDRIKNLTGLVDWYGRSERLRGLANLVVIGGYMTAEESRDHEEQEQIRLMHELIDRHQLDGQIRWLGLHMEKNLSGEMYRYIADLRGIFVQPALFEAFGLTIIEAMSSGLPTFATRYGGPLEIIRHNVSGFHIDPNDGDSCAAQIADFLETCDADPQEWQRLSLGALARVKTHYTWKQYAERMMTLSRIYGFWKYMSNLEREETARYLHMFYQLQYRPLAEAVRRGATHQ</sequence>
<evidence type="ECO:0000313" key="12">
    <source>
        <dbReference type="EMBL" id="MBB5347432.1"/>
    </source>
</evidence>
<dbReference type="Pfam" id="PF24861">
    <property type="entry name" value="SUS_N"/>
    <property type="match status" value="1"/>
</dbReference>
<keyword evidence="13" id="KW-1185">Reference proteome</keyword>
<dbReference type="InterPro" id="IPR001296">
    <property type="entry name" value="Glyco_trans_1"/>
</dbReference>